<dbReference type="EMBL" id="LWDD02000509">
    <property type="protein sequence ID" value="KAE8259699.1"/>
    <property type="molecule type" value="Genomic_DNA"/>
</dbReference>
<dbReference type="InterPro" id="IPR058913">
    <property type="entry name" value="Integrase_dom_put"/>
</dbReference>
<evidence type="ECO:0000259" key="1">
    <source>
        <dbReference type="Pfam" id="PF24764"/>
    </source>
</evidence>
<protein>
    <recommendedName>
        <fullName evidence="1">Integrase core domain-containing protein</fullName>
    </recommendedName>
</protein>
<sequence>MEARRGTGRGSFITGPSTSNQRIERLWVDLQRWSTVRFAEVFGEMEGMGIVDCTNPVHIWCLHRVFMPALNESLQHFQQRWNQHPMATKGLGGLSPMQQWIKSTMTARSQGVSFPETSEPVGDSDACDQDQGPSVFVDDVNVLVPESLYNDDIQQQLLNIGPLAFPLPEDGGIAHYCRVLEAVALYLEPEL</sequence>
<dbReference type="AlphaFoldDB" id="A0A177VD59"/>
<dbReference type="PANTHER" id="PTHR46791">
    <property type="entry name" value="EXPRESSED PROTEIN"/>
    <property type="match status" value="1"/>
</dbReference>
<organism evidence="2 3">
    <name type="scientific">Tilletia caries</name>
    <name type="common">wheat bunt fungus</name>
    <dbReference type="NCBI Taxonomy" id="13290"/>
    <lineage>
        <taxon>Eukaryota</taxon>
        <taxon>Fungi</taxon>
        <taxon>Dikarya</taxon>
        <taxon>Basidiomycota</taxon>
        <taxon>Ustilaginomycotina</taxon>
        <taxon>Exobasidiomycetes</taxon>
        <taxon>Tilletiales</taxon>
        <taxon>Tilletiaceae</taxon>
        <taxon>Tilletia</taxon>
    </lineage>
</organism>
<evidence type="ECO:0000313" key="2">
    <source>
        <dbReference type="EMBL" id="KAE8259699.1"/>
    </source>
</evidence>
<gene>
    <name evidence="2" type="ORF">A4X03_0g4026</name>
</gene>
<dbReference type="Pfam" id="PF24764">
    <property type="entry name" value="rva_4"/>
    <property type="match status" value="1"/>
</dbReference>
<reference evidence="2" key="2">
    <citation type="journal article" date="2019" name="IMA Fungus">
        <title>Genome sequencing and comparison of five Tilletia species to identify candidate genes for the detection of regulated species infecting wheat.</title>
        <authorList>
            <person name="Nguyen H.D.T."/>
            <person name="Sultana T."/>
            <person name="Kesanakurti P."/>
            <person name="Hambleton S."/>
        </authorList>
    </citation>
    <scope>NUCLEOTIDE SEQUENCE</scope>
    <source>
        <strain evidence="2">DAOMC 238032</strain>
    </source>
</reference>
<reference evidence="2" key="1">
    <citation type="submission" date="2016-04" db="EMBL/GenBank/DDBJ databases">
        <authorList>
            <person name="Nguyen H.D."/>
            <person name="Kesanakurti P."/>
            <person name="Cullis J."/>
            <person name="Levesque C.A."/>
            <person name="Hambleton S."/>
        </authorList>
    </citation>
    <scope>NUCLEOTIDE SEQUENCE</scope>
    <source>
        <strain evidence="2">DAOMC 238032</strain>
    </source>
</reference>
<proteinExistence type="predicted"/>
<dbReference type="Proteomes" id="UP000077671">
    <property type="component" value="Unassembled WGS sequence"/>
</dbReference>
<name>A0A177VD59_9BASI</name>
<feature type="domain" description="Integrase core" evidence="1">
    <location>
        <begin position="1"/>
        <end position="109"/>
    </location>
</feature>
<dbReference type="PANTHER" id="PTHR46791:SF5">
    <property type="entry name" value="CLR5 DOMAIN-CONTAINING PROTEIN-RELATED"/>
    <property type="match status" value="1"/>
</dbReference>
<accession>A0A177VD59</accession>
<evidence type="ECO:0000313" key="3">
    <source>
        <dbReference type="Proteomes" id="UP000077671"/>
    </source>
</evidence>
<comment type="caution">
    <text evidence="2">The sequence shown here is derived from an EMBL/GenBank/DDBJ whole genome shotgun (WGS) entry which is preliminary data.</text>
</comment>